<dbReference type="PANTHER" id="PTHR34934:SF1">
    <property type="entry name" value="FLAVIN-DEPENDENT THYMIDYLATE SYNTHASE"/>
    <property type="match status" value="1"/>
</dbReference>
<name>A0A4Q0XVC4_9BACT</name>
<reference evidence="1 2" key="1">
    <citation type="submission" date="2017-10" db="EMBL/GenBank/DDBJ databases">
        <title>Genomics of the genus Arcobacter.</title>
        <authorList>
            <person name="Perez-Cataluna A."/>
            <person name="Figueras M.J."/>
        </authorList>
    </citation>
    <scope>NUCLEOTIDE SEQUENCE [LARGE SCALE GENOMIC DNA]</scope>
    <source>
        <strain evidence="1 2">CECT 8987</strain>
    </source>
</reference>
<protein>
    <submittedName>
        <fullName evidence="1">Thymidylate synthase</fullName>
    </submittedName>
</protein>
<evidence type="ECO:0000313" key="1">
    <source>
        <dbReference type="EMBL" id="RXJ58133.1"/>
    </source>
</evidence>
<dbReference type="InterPro" id="IPR036098">
    <property type="entry name" value="Thymidylate_synthase_ThyX_sf"/>
</dbReference>
<dbReference type="CDD" id="cd20175">
    <property type="entry name" value="ThyX"/>
    <property type="match status" value="1"/>
</dbReference>
<dbReference type="GO" id="GO:0050660">
    <property type="term" value="F:flavin adenine dinucleotide binding"/>
    <property type="evidence" value="ECO:0007669"/>
    <property type="project" value="InterPro"/>
</dbReference>
<gene>
    <name evidence="1" type="ORF">CRV04_06400</name>
</gene>
<keyword evidence="2" id="KW-1185">Reference proteome</keyword>
<dbReference type="PANTHER" id="PTHR34934">
    <property type="entry name" value="FLAVIN-DEPENDENT THYMIDYLATE SYNTHASE"/>
    <property type="match status" value="1"/>
</dbReference>
<evidence type="ECO:0000313" key="2">
    <source>
        <dbReference type="Proteomes" id="UP000290657"/>
    </source>
</evidence>
<dbReference type="PROSITE" id="PS51331">
    <property type="entry name" value="THYX"/>
    <property type="match status" value="1"/>
</dbReference>
<dbReference type="AlphaFoldDB" id="A0A4Q0XVC4"/>
<sequence length="278" mass="32595">MIELMNKIENIFGDDIAFVEQWDFSKANLNEENRILAITQVASICYQSPKALGSESLYNRLMAESMGLPSSSFEFVPMLLDPKNPQHQEVLALEYSNAKKFGEMVENNQYLLTNYRALVYDYENNPGAYSFDIRTLYNTQEECEIIKKHFKVFLYKIDLPTRSQMVRHRINWQELSRRYVSGKRVPFDFYISEKMKEIKANNKTTQELIDMCVEHYYTALDAGVKPQEARRIIPQAAYSQIWGGFMPTQLENYFKLRLDSHAQWEIRKTAEAMKELIG</sequence>
<dbReference type="EMBL" id="PDKN01000003">
    <property type="protein sequence ID" value="RXJ58133.1"/>
    <property type="molecule type" value="Genomic_DNA"/>
</dbReference>
<comment type="caution">
    <text evidence="1">The sequence shown here is derived from an EMBL/GenBank/DDBJ whole genome shotgun (WGS) entry which is preliminary data.</text>
</comment>
<organism evidence="1 2">
    <name type="scientific">Candidatus Marinarcus aquaticus</name>
    <dbReference type="NCBI Taxonomy" id="2044504"/>
    <lineage>
        <taxon>Bacteria</taxon>
        <taxon>Pseudomonadati</taxon>
        <taxon>Campylobacterota</taxon>
        <taxon>Epsilonproteobacteria</taxon>
        <taxon>Campylobacterales</taxon>
        <taxon>Arcobacteraceae</taxon>
        <taxon>Candidatus Marinarcus</taxon>
    </lineage>
</organism>
<dbReference type="GO" id="GO:0070402">
    <property type="term" value="F:NADPH binding"/>
    <property type="evidence" value="ECO:0007669"/>
    <property type="project" value="TreeGrafter"/>
</dbReference>
<dbReference type="Pfam" id="PF02511">
    <property type="entry name" value="Thy1"/>
    <property type="match status" value="1"/>
</dbReference>
<dbReference type="Gene3D" id="3.30.1360.170">
    <property type="match status" value="1"/>
</dbReference>
<dbReference type="Proteomes" id="UP000290657">
    <property type="component" value="Unassembled WGS sequence"/>
</dbReference>
<dbReference type="OrthoDB" id="9780625at2"/>
<accession>A0A4Q0XVC4</accession>
<dbReference type="GO" id="GO:0006231">
    <property type="term" value="P:dTMP biosynthetic process"/>
    <property type="evidence" value="ECO:0007669"/>
    <property type="project" value="InterPro"/>
</dbReference>
<dbReference type="SUPFAM" id="SSF69796">
    <property type="entry name" value="Thymidylate synthase-complementing protein Thy1"/>
    <property type="match status" value="1"/>
</dbReference>
<proteinExistence type="predicted"/>
<dbReference type="GO" id="GO:0050797">
    <property type="term" value="F:thymidylate synthase (FAD) activity"/>
    <property type="evidence" value="ECO:0007669"/>
    <property type="project" value="InterPro"/>
</dbReference>
<dbReference type="RefSeq" id="WP_128995996.1">
    <property type="nucleotide sequence ID" value="NZ_PDKN01000003.1"/>
</dbReference>
<dbReference type="InterPro" id="IPR003669">
    <property type="entry name" value="Thymidylate_synthase_ThyX"/>
</dbReference>
<dbReference type="GO" id="GO:0004799">
    <property type="term" value="F:thymidylate synthase activity"/>
    <property type="evidence" value="ECO:0007669"/>
    <property type="project" value="TreeGrafter"/>
</dbReference>